<dbReference type="KEGG" id="sre:PTSG_00898"/>
<name>F2TXT2_SALR5</name>
<dbReference type="GO" id="GO:0005654">
    <property type="term" value="C:nucleoplasm"/>
    <property type="evidence" value="ECO:0007669"/>
    <property type="project" value="UniProtKB-ARBA"/>
</dbReference>
<keyword evidence="2" id="KW-0687">Ribonucleoprotein</keyword>
<dbReference type="GO" id="GO:0006364">
    <property type="term" value="P:rRNA processing"/>
    <property type="evidence" value="ECO:0007669"/>
    <property type="project" value="InterPro"/>
</dbReference>
<evidence type="ECO:0000313" key="2">
    <source>
        <dbReference type="EMBL" id="EGD76191.1"/>
    </source>
</evidence>
<evidence type="ECO:0000313" key="3">
    <source>
        <dbReference type="Proteomes" id="UP000007799"/>
    </source>
</evidence>
<dbReference type="GO" id="GO:0034457">
    <property type="term" value="C:Mpp10 complex"/>
    <property type="evidence" value="ECO:0007669"/>
    <property type="project" value="UniProtKB-ARBA"/>
</dbReference>
<dbReference type="InterPro" id="IPR007109">
    <property type="entry name" value="Brix"/>
</dbReference>
<keyword evidence="3" id="KW-1185">Reference proteome</keyword>
<accession>F2TXT2</accession>
<dbReference type="GO" id="GO:0042274">
    <property type="term" value="P:ribosomal small subunit biogenesis"/>
    <property type="evidence" value="ECO:0007669"/>
    <property type="project" value="UniProtKB-ARBA"/>
</dbReference>
<dbReference type="SUPFAM" id="SSF52954">
    <property type="entry name" value="Class II aaRS ABD-related"/>
    <property type="match status" value="1"/>
</dbReference>
<gene>
    <name evidence="2" type="ORF">PTSG_00898</name>
</gene>
<dbReference type="GO" id="GO:0032040">
    <property type="term" value="C:small-subunit processome"/>
    <property type="evidence" value="ECO:0007669"/>
    <property type="project" value="TreeGrafter"/>
</dbReference>
<dbReference type="GeneID" id="16078961"/>
<dbReference type="PANTHER" id="PTHR22734:SF2">
    <property type="entry name" value="U3 SMALL NUCLEOLAR RIBONUCLEOPROTEIN PROTEIN IMP4"/>
    <property type="match status" value="1"/>
</dbReference>
<dbReference type="SMART" id="SM00879">
    <property type="entry name" value="Brix"/>
    <property type="match status" value="1"/>
</dbReference>
<dbReference type="Proteomes" id="UP000007799">
    <property type="component" value="Unassembled WGS sequence"/>
</dbReference>
<dbReference type="InterPro" id="IPR044281">
    <property type="entry name" value="IMP4/RPF1"/>
</dbReference>
<dbReference type="STRING" id="946362.F2TXT2"/>
<dbReference type="RefSeq" id="XP_004998366.1">
    <property type="nucleotide sequence ID" value="XM_004998309.1"/>
</dbReference>
<protein>
    <submittedName>
        <fullName evidence="2">U3 small nucleolar ribonucleoprotein IMP4</fullName>
    </submittedName>
</protein>
<dbReference type="GO" id="GO:0030515">
    <property type="term" value="F:snoRNA binding"/>
    <property type="evidence" value="ECO:0007669"/>
    <property type="project" value="TreeGrafter"/>
</dbReference>
<evidence type="ECO:0000259" key="1">
    <source>
        <dbReference type="PROSITE" id="PS50833"/>
    </source>
</evidence>
<dbReference type="Gene3D" id="3.40.50.10480">
    <property type="entry name" value="Probable brix-domain ribosomal biogenesis protein"/>
    <property type="match status" value="1"/>
</dbReference>
<sequence>MLRRQIRERQEYLFKRAQQTKQHEIEQKKRALKAALEAGKPIPTELRGEEPELRRLLALDDQQKTDVRDDEYRKAGVEDPRIMITTSRDPSARLKQFTKEMKLLFPTAQRLNRGGTILKELVQVCRDIEVTDLIIVHERRGEPDGLIVSHMPYGPTAYFTLSNVVMRHDIEDPGKMSEANPHLIFHGFSTPLGERVTSILKFLFPVPRDDTRRVMTFANDSDYISFRHHVYTKKGKEVELAEIGPRFEMKLYHIKLGTVDQDDADTEWVYRPYMNTAKKRTFL</sequence>
<dbReference type="OrthoDB" id="10253204at2759"/>
<dbReference type="EMBL" id="GL832956">
    <property type="protein sequence ID" value="EGD76191.1"/>
    <property type="molecule type" value="Genomic_DNA"/>
</dbReference>
<dbReference type="Pfam" id="PF04427">
    <property type="entry name" value="Brix"/>
    <property type="match status" value="1"/>
</dbReference>
<feature type="domain" description="Brix" evidence="1">
    <location>
        <begin position="80"/>
        <end position="260"/>
    </location>
</feature>
<dbReference type="PROSITE" id="PS50833">
    <property type="entry name" value="BRIX"/>
    <property type="match status" value="1"/>
</dbReference>
<dbReference type="FunCoup" id="F2TXT2">
    <property type="interactions" value="1233"/>
</dbReference>
<dbReference type="PANTHER" id="PTHR22734">
    <property type="entry name" value="U3 SMALL NUCLEOLAR RIBONUCLEOPROTEIN PROTEIN IMP4"/>
    <property type="match status" value="1"/>
</dbReference>
<organism evidence="3">
    <name type="scientific">Salpingoeca rosetta (strain ATCC 50818 / BSB-021)</name>
    <dbReference type="NCBI Taxonomy" id="946362"/>
    <lineage>
        <taxon>Eukaryota</taxon>
        <taxon>Choanoflagellata</taxon>
        <taxon>Craspedida</taxon>
        <taxon>Salpingoecidae</taxon>
        <taxon>Salpingoeca</taxon>
    </lineage>
</organism>
<reference evidence="2" key="1">
    <citation type="submission" date="2009-08" db="EMBL/GenBank/DDBJ databases">
        <title>Annotation of Salpingoeca rosetta.</title>
        <authorList>
            <consortium name="The Broad Institute Genome Sequencing Platform"/>
            <person name="Russ C."/>
            <person name="Cuomo C."/>
            <person name="Burger G."/>
            <person name="Gray M.W."/>
            <person name="Holland P.W.H."/>
            <person name="King N."/>
            <person name="Lang F.B.F."/>
            <person name="Roger A.J."/>
            <person name="Ruiz-Trillo I."/>
            <person name="Young S.K."/>
            <person name="Zeng Q."/>
            <person name="Gargeya S."/>
            <person name="Alvarado L."/>
            <person name="Berlin A."/>
            <person name="Chapman S.B."/>
            <person name="Chen Z."/>
            <person name="Freedman E."/>
            <person name="Gellesch M."/>
            <person name="Goldberg J."/>
            <person name="Griggs A."/>
            <person name="Gujja S."/>
            <person name="Heilman E."/>
            <person name="Heiman D."/>
            <person name="Howarth C."/>
            <person name="Mehta T."/>
            <person name="Neiman D."/>
            <person name="Pearson M."/>
            <person name="Roberts A."/>
            <person name="Saif S."/>
            <person name="Shea T."/>
            <person name="Shenoy N."/>
            <person name="Sisk P."/>
            <person name="Stolte C."/>
            <person name="Sykes S."/>
            <person name="White J."/>
            <person name="Yandava C."/>
            <person name="Haas B."/>
            <person name="Nusbaum C."/>
            <person name="Birren B."/>
        </authorList>
    </citation>
    <scope>NUCLEOTIDE SEQUENCE [LARGE SCALE GENOMIC DNA]</scope>
    <source>
        <strain evidence="2">ATCC 50818</strain>
    </source>
</reference>
<dbReference type="OMA" id="IGTMSEQ"/>
<dbReference type="InParanoid" id="F2TXT2"/>
<dbReference type="FunFam" id="3.40.50.10480:FF:000001">
    <property type="entry name" value="IMP4, U3 small nucleolar ribonucleoprotein"/>
    <property type="match status" value="1"/>
</dbReference>
<proteinExistence type="predicted"/>
<dbReference type="eggNOG" id="KOG2781">
    <property type="taxonomic scope" value="Eukaryota"/>
</dbReference>
<dbReference type="GO" id="GO:0042134">
    <property type="term" value="F:rRNA primary transcript binding"/>
    <property type="evidence" value="ECO:0007669"/>
    <property type="project" value="InterPro"/>
</dbReference>
<dbReference type="AlphaFoldDB" id="F2TXT2"/>